<evidence type="ECO:0008006" key="4">
    <source>
        <dbReference type="Google" id="ProtNLM"/>
    </source>
</evidence>
<name>A0ABT9CUT8_9PSED</name>
<accession>A0ABT9CUT8</accession>
<feature type="chain" id="PRO_5045645060" description="Type VI secretion system (T6SS), amidase immunity protein" evidence="1">
    <location>
        <begin position="19"/>
        <end position="138"/>
    </location>
</feature>
<keyword evidence="1" id="KW-0732">Signal</keyword>
<evidence type="ECO:0000313" key="2">
    <source>
        <dbReference type="EMBL" id="MDO7929185.1"/>
    </source>
</evidence>
<comment type="caution">
    <text evidence="2">The sequence shown here is derived from an EMBL/GenBank/DDBJ whole genome shotgun (WGS) entry which is preliminary data.</text>
</comment>
<dbReference type="InterPro" id="IPR038314">
    <property type="entry name" value="T6SS_sf"/>
</dbReference>
<keyword evidence="3" id="KW-1185">Reference proteome</keyword>
<dbReference type="Proteomes" id="UP001223016">
    <property type="component" value="Unassembled WGS sequence"/>
</dbReference>
<protein>
    <recommendedName>
        <fullName evidence="4">Type VI secretion system (T6SS), amidase immunity protein</fullName>
    </recommendedName>
</protein>
<evidence type="ECO:0000313" key="3">
    <source>
        <dbReference type="Proteomes" id="UP001223016"/>
    </source>
</evidence>
<gene>
    <name evidence="2" type="ORF">Q6A51_20585</name>
</gene>
<organism evidence="2 3">
    <name type="scientific">Pseudomonas serbiensis</name>
    <dbReference type="NCBI Taxonomy" id="3064350"/>
    <lineage>
        <taxon>Bacteria</taxon>
        <taxon>Pseudomonadati</taxon>
        <taxon>Pseudomonadota</taxon>
        <taxon>Gammaproteobacteria</taxon>
        <taxon>Pseudomonadales</taxon>
        <taxon>Pseudomonadaceae</taxon>
        <taxon>Pseudomonas</taxon>
    </lineage>
</organism>
<sequence length="138" mass="15554">MKQFLLAFLFLATCFGSAAYGSVDVVAARQSLKDYGLSYCIVNQFSDESDIKTDIKLAIGAYGFMGKGMHAVLQNEDTLETLHNPYKATMDYIFSAYDKVSAGSKYSKKKMVFYACLKVYNSKEFDAFIKSQDEYIQK</sequence>
<proteinExistence type="predicted"/>
<evidence type="ECO:0000256" key="1">
    <source>
        <dbReference type="SAM" id="SignalP"/>
    </source>
</evidence>
<reference evidence="2 3" key="1">
    <citation type="submission" date="2023-07" db="EMBL/GenBank/DDBJ databases">
        <title>Identification of four novel Pseudomonas species associated with bacterial leaf spot of cucurbits.</title>
        <authorList>
            <person name="Fullem K.R."/>
        </authorList>
    </citation>
    <scope>NUCLEOTIDE SEQUENCE [LARGE SCALE GENOMIC DNA]</scope>
    <source>
        <strain evidence="2 3">KFB 138</strain>
    </source>
</reference>
<dbReference type="RefSeq" id="WP_304575605.1">
    <property type="nucleotide sequence ID" value="NZ_JAUQOO010000017.1"/>
</dbReference>
<dbReference type="Gene3D" id="1.20.120.1620">
    <property type="match status" value="1"/>
</dbReference>
<feature type="signal peptide" evidence="1">
    <location>
        <begin position="1"/>
        <end position="18"/>
    </location>
</feature>
<dbReference type="EMBL" id="JAUQOO010000017">
    <property type="protein sequence ID" value="MDO7929185.1"/>
    <property type="molecule type" value="Genomic_DNA"/>
</dbReference>